<dbReference type="InterPro" id="IPR001131">
    <property type="entry name" value="Peptidase_M24B_aminopep-P_CS"/>
</dbReference>
<evidence type="ECO:0000313" key="10">
    <source>
        <dbReference type="EMBL" id="KAJ8920725.1"/>
    </source>
</evidence>
<keyword evidence="3 6" id="KW-0479">Metal-binding</keyword>
<dbReference type="InterPro" id="IPR000587">
    <property type="entry name" value="Creatinase_N"/>
</dbReference>
<evidence type="ECO:0000256" key="4">
    <source>
        <dbReference type="ARBA" id="ARBA00022801"/>
    </source>
</evidence>
<sequence length="612" mass="68702">MSPKSTTNLLKQLRSLMNNTKYVTEPIHAYIVPSNDAHTSEYIADCDQFRAYISGFTGSAGTAVVTHNEACLWTDGRYFLQASQQLDSNWTLMKEGLPSTPSEGTWLSKNLPSGSRVGVDPKLYAFKKYMPLSTQLESAGHKLVPVPTNLIELLWTDRPKRPANSIVPLPLKYSGKAVKEKIGKEMKEKNAKYLVLTALDEIAWFLNLRGSDIEYNPVFFSYVILSLNGFSVFLNPQQNSSEVKQHLVSEAGDIFTIEPYDRIEEKLKNLVNNLDGLIWFSENTNYGLIGLIPKKNLLLTNITPVQLMKAVKNPVEINGMRNAHVKDAAALCCYFSWLEKNVENMTITEISGAKKLLEFRKLQEDFVGESFSTISSVGPHGAIIHYSPDATTDVQITSSSLYLCDSGGQYKDGTTDVTRTLHFGTPTDFEKECYTRVLKGHIKIATSVFPRKIKGNYLDSFAREYLWQVGLDYSHGTGHGIGSYLNVHEGPMGISWKPIQEDPGLEAGMFVSNEPGYYQDGEFGIRIEDIVQIVDAHPPHNFNNTGFLTFDFVTLVPKIIKLVVVDMLTEVEIKYLNEYHQKCRDIVGPVLQKQGQQDALKWLIKETQPISK</sequence>
<feature type="domain" description="Peptidase M24" evidence="7">
    <location>
        <begin position="319"/>
        <end position="533"/>
    </location>
</feature>
<evidence type="ECO:0000259" key="9">
    <source>
        <dbReference type="Pfam" id="PF16188"/>
    </source>
</evidence>
<dbReference type="Gene3D" id="3.40.350.10">
    <property type="entry name" value="Creatinase/prolidase N-terminal domain"/>
    <property type="match status" value="2"/>
</dbReference>
<protein>
    <submittedName>
        <fullName evidence="10">Uncharacterized protein</fullName>
    </submittedName>
</protein>
<dbReference type="PANTHER" id="PTHR43763">
    <property type="entry name" value="XAA-PRO AMINOPEPTIDASE 1"/>
    <property type="match status" value="1"/>
</dbReference>
<dbReference type="InterPro" id="IPR032416">
    <property type="entry name" value="Peptidase_M24_C"/>
</dbReference>
<dbReference type="PROSITE" id="PS00491">
    <property type="entry name" value="PROLINE_PEPTIDASE"/>
    <property type="match status" value="1"/>
</dbReference>
<evidence type="ECO:0000256" key="6">
    <source>
        <dbReference type="RuleBase" id="RU000590"/>
    </source>
</evidence>
<dbReference type="Proteomes" id="UP001159042">
    <property type="component" value="Unassembled WGS sequence"/>
</dbReference>
<gene>
    <name evidence="10" type="ORF">NQ315_004864</name>
</gene>
<dbReference type="EMBL" id="JANEYG010000013">
    <property type="protein sequence ID" value="KAJ8920725.1"/>
    <property type="molecule type" value="Genomic_DNA"/>
</dbReference>
<dbReference type="Pfam" id="PF16188">
    <property type="entry name" value="Peptidase_M24_C"/>
    <property type="match status" value="1"/>
</dbReference>
<dbReference type="InterPro" id="IPR000994">
    <property type="entry name" value="Pept_M24"/>
</dbReference>
<dbReference type="FunFam" id="3.40.350.10:FF:000001">
    <property type="entry name" value="Putative xaa-Pro aminopeptidase 1"/>
    <property type="match status" value="1"/>
</dbReference>
<dbReference type="CDD" id="cd01085">
    <property type="entry name" value="APP"/>
    <property type="match status" value="1"/>
</dbReference>
<keyword evidence="11" id="KW-1185">Reference proteome</keyword>
<dbReference type="InterPro" id="IPR033740">
    <property type="entry name" value="Pept_M24B"/>
</dbReference>
<keyword evidence="5" id="KW-0464">Manganese</keyword>
<organism evidence="10 11">
    <name type="scientific">Exocentrus adspersus</name>
    <dbReference type="NCBI Taxonomy" id="1586481"/>
    <lineage>
        <taxon>Eukaryota</taxon>
        <taxon>Metazoa</taxon>
        <taxon>Ecdysozoa</taxon>
        <taxon>Arthropoda</taxon>
        <taxon>Hexapoda</taxon>
        <taxon>Insecta</taxon>
        <taxon>Pterygota</taxon>
        <taxon>Neoptera</taxon>
        <taxon>Endopterygota</taxon>
        <taxon>Coleoptera</taxon>
        <taxon>Polyphaga</taxon>
        <taxon>Cucujiformia</taxon>
        <taxon>Chrysomeloidea</taxon>
        <taxon>Cerambycidae</taxon>
        <taxon>Lamiinae</taxon>
        <taxon>Acanthocinini</taxon>
        <taxon>Exocentrus</taxon>
    </lineage>
</organism>
<dbReference type="GO" id="GO:0070006">
    <property type="term" value="F:metalloaminopeptidase activity"/>
    <property type="evidence" value="ECO:0007669"/>
    <property type="project" value="InterPro"/>
</dbReference>
<evidence type="ECO:0000256" key="3">
    <source>
        <dbReference type="ARBA" id="ARBA00022723"/>
    </source>
</evidence>
<dbReference type="GO" id="GO:0046872">
    <property type="term" value="F:metal ion binding"/>
    <property type="evidence" value="ECO:0007669"/>
    <property type="project" value="UniProtKB-KW"/>
</dbReference>
<dbReference type="InterPro" id="IPR029149">
    <property type="entry name" value="Creatin/AminoP/Spt16_N"/>
</dbReference>
<dbReference type="InterPro" id="IPR050422">
    <property type="entry name" value="X-Pro_aminopeptidase_P"/>
</dbReference>
<dbReference type="PANTHER" id="PTHR43763:SF20">
    <property type="entry name" value="XAA-PRO AMINOPEPTIDASE APEPP"/>
    <property type="match status" value="1"/>
</dbReference>
<proteinExistence type="inferred from homology"/>
<evidence type="ECO:0000313" key="11">
    <source>
        <dbReference type="Proteomes" id="UP001159042"/>
    </source>
</evidence>
<dbReference type="SUPFAM" id="SSF53092">
    <property type="entry name" value="Creatinase/prolidase N-terminal domain"/>
    <property type="match status" value="1"/>
</dbReference>
<dbReference type="Gene3D" id="3.90.230.10">
    <property type="entry name" value="Creatinase/methionine aminopeptidase superfamily"/>
    <property type="match status" value="1"/>
</dbReference>
<name>A0AAV8W2C9_9CUCU</name>
<comment type="similarity">
    <text evidence="2 6">Belongs to the peptidase M24B family.</text>
</comment>
<dbReference type="Pfam" id="PF00557">
    <property type="entry name" value="Peptidase_M24"/>
    <property type="match status" value="1"/>
</dbReference>
<comment type="cofactor">
    <cofactor evidence="1">
        <name>Mn(2+)</name>
        <dbReference type="ChEBI" id="CHEBI:29035"/>
    </cofactor>
</comment>
<comment type="caution">
    <text evidence="10">The sequence shown here is derived from an EMBL/GenBank/DDBJ whole genome shotgun (WGS) entry which is preliminary data.</text>
</comment>
<feature type="domain" description="Creatinase N-terminal" evidence="8">
    <location>
        <begin position="27"/>
        <end position="148"/>
    </location>
</feature>
<evidence type="ECO:0000256" key="2">
    <source>
        <dbReference type="ARBA" id="ARBA00008766"/>
    </source>
</evidence>
<accession>A0AAV8W2C9</accession>
<dbReference type="Pfam" id="PF16189">
    <property type="entry name" value="Creatinase_N_2"/>
    <property type="match status" value="1"/>
</dbReference>
<dbReference type="SUPFAM" id="SSF55920">
    <property type="entry name" value="Creatinase/aminopeptidase"/>
    <property type="match status" value="1"/>
</dbReference>
<dbReference type="AlphaFoldDB" id="A0AAV8W2C9"/>
<dbReference type="Pfam" id="PF01321">
    <property type="entry name" value="Creatinase_N"/>
    <property type="match status" value="1"/>
</dbReference>
<dbReference type="GO" id="GO:0005737">
    <property type="term" value="C:cytoplasm"/>
    <property type="evidence" value="ECO:0007669"/>
    <property type="project" value="UniProtKB-ARBA"/>
</dbReference>
<evidence type="ECO:0000256" key="1">
    <source>
        <dbReference type="ARBA" id="ARBA00001936"/>
    </source>
</evidence>
<evidence type="ECO:0000259" key="7">
    <source>
        <dbReference type="Pfam" id="PF00557"/>
    </source>
</evidence>
<evidence type="ECO:0000259" key="8">
    <source>
        <dbReference type="Pfam" id="PF01321"/>
    </source>
</evidence>
<dbReference type="InterPro" id="IPR036005">
    <property type="entry name" value="Creatinase/aminopeptidase-like"/>
</dbReference>
<feature type="domain" description="Peptidase M24 C-terminal" evidence="9">
    <location>
        <begin position="546"/>
        <end position="610"/>
    </location>
</feature>
<keyword evidence="4" id="KW-0378">Hydrolase</keyword>
<evidence type="ECO:0000256" key="5">
    <source>
        <dbReference type="ARBA" id="ARBA00023211"/>
    </source>
</evidence>
<dbReference type="FunFam" id="3.90.230.10:FF:000007">
    <property type="entry name" value="Xaa-Pro aminopeptidase P"/>
    <property type="match status" value="1"/>
</dbReference>
<reference evidence="10 11" key="1">
    <citation type="journal article" date="2023" name="Insect Mol. Biol.">
        <title>Genome sequencing provides insights into the evolution of gene families encoding plant cell wall-degrading enzymes in longhorned beetles.</title>
        <authorList>
            <person name="Shin N.R."/>
            <person name="Okamura Y."/>
            <person name="Kirsch R."/>
            <person name="Pauchet Y."/>
        </authorList>
    </citation>
    <scope>NUCLEOTIDE SEQUENCE [LARGE SCALE GENOMIC DNA]</scope>
    <source>
        <strain evidence="10">EAD_L_NR</strain>
    </source>
</reference>